<feature type="region of interest" description="Disordered" evidence="1">
    <location>
        <begin position="36"/>
        <end position="59"/>
    </location>
</feature>
<protein>
    <submittedName>
        <fullName evidence="2">Uncharacterized protein</fullName>
    </submittedName>
</protein>
<dbReference type="RefSeq" id="XP_046045528.1">
    <property type="nucleotide sequence ID" value="XM_046200008.1"/>
</dbReference>
<proteinExistence type="predicted"/>
<evidence type="ECO:0000313" key="3">
    <source>
        <dbReference type="Proteomes" id="UP000720189"/>
    </source>
</evidence>
<dbReference type="Proteomes" id="UP000720189">
    <property type="component" value="Unassembled WGS sequence"/>
</dbReference>
<accession>A0A9P9GGP8</accession>
<dbReference type="OrthoDB" id="5076918at2759"/>
<evidence type="ECO:0000256" key="1">
    <source>
        <dbReference type="SAM" id="MobiDB-lite"/>
    </source>
</evidence>
<evidence type="ECO:0000313" key="2">
    <source>
        <dbReference type="EMBL" id="KAH7237669.1"/>
    </source>
</evidence>
<organism evidence="2 3">
    <name type="scientific">Fusarium redolens</name>
    <dbReference type="NCBI Taxonomy" id="48865"/>
    <lineage>
        <taxon>Eukaryota</taxon>
        <taxon>Fungi</taxon>
        <taxon>Dikarya</taxon>
        <taxon>Ascomycota</taxon>
        <taxon>Pezizomycotina</taxon>
        <taxon>Sordariomycetes</taxon>
        <taxon>Hypocreomycetidae</taxon>
        <taxon>Hypocreales</taxon>
        <taxon>Nectriaceae</taxon>
        <taxon>Fusarium</taxon>
        <taxon>Fusarium redolens species complex</taxon>
    </lineage>
</organism>
<reference evidence="2" key="1">
    <citation type="journal article" date="2021" name="Nat. Commun.">
        <title>Genetic determinants of endophytism in the Arabidopsis root mycobiome.</title>
        <authorList>
            <person name="Mesny F."/>
            <person name="Miyauchi S."/>
            <person name="Thiergart T."/>
            <person name="Pickel B."/>
            <person name="Atanasova L."/>
            <person name="Karlsson M."/>
            <person name="Huettel B."/>
            <person name="Barry K.W."/>
            <person name="Haridas S."/>
            <person name="Chen C."/>
            <person name="Bauer D."/>
            <person name="Andreopoulos W."/>
            <person name="Pangilinan J."/>
            <person name="LaButti K."/>
            <person name="Riley R."/>
            <person name="Lipzen A."/>
            <person name="Clum A."/>
            <person name="Drula E."/>
            <person name="Henrissat B."/>
            <person name="Kohler A."/>
            <person name="Grigoriev I.V."/>
            <person name="Martin F.M."/>
            <person name="Hacquard S."/>
        </authorList>
    </citation>
    <scope>NUCLEOTIDE SEQUENCE</scope>
    <source>
        <strain evidence="2">MPI-CAGE-AT-0023</strain>
    </source>
</reference>
<comment type="caution">
    <text evidence="2">The sequence shown here is derived from an EMBL/GenBank/DDBJ whole genome shotgun (WGS) entry which is preliminary data.</text>
</comment>
<feature type="compositionally biased region" description="Acidic residues" evidence="1">
    <location>
        <begin position="49"/>
        <end position="59"/>
    </location>
</feature>
<dbReference type="EMBL" id="JAGMUX010000015">
    <property type="protein sequence ID" value="KAH7237669.1"/>
    <property type="molecule type" value="Genomic_DNA"/>
</dbReference>
<name>A0A9P9GGP8_FUSRE</name>
<dbReference type="AlphaFoldDB" id="A0A9P9GGP8"/>
<gene>
    <name evidence="2" type="ORF">BKA55DRAFT_694156</name>
</gene>
<dbReference type="GeneID" id="70229962"/>
<keyword evidence="3" id="KW-1185">Reference proteome</keyword>
<sequence length="164" mass="18074">MAIAASEDEDFVAYEDGEIEAYEDEDSGAFDTEIAASDEAIEPCKVNEEPDADEDTPYEDAEPCVEIAAYDEETVASGDKEIVASEGMEIEQLEVTVRAEDEPELELEDVESFEVTEPLVVIAELVVVKPGVTEQSSKVELPLKLQSWLVVHPSWILQPLQPVE</sequence>